<keyword evidence="8" id="KW-0902">Two-component regulatory system</keyword>
<feature type="transmembrane region" description="Helical" evidence="10">
    <location>
        <begin position="103"/>
        <end position="123"/>
    </location>
</feature>
<dbReference type="CDD" id="cd16917">
    <property type="entry name" value="HATPase_UhpB-NarQ-NarX-like"/>
    <property type="match status" value="1"/>
</dbReference>
<feature type="compositionally biased region" description="Polar residues" evidence="9">
    <location>
        <begin position="381"/>
        <end position="393"/>
    </location>
</feature>
<evidence type="ECO:0000256" key="2">
    <source>
        <dbReference type="ARBA" id="ARBA00012438"/>
    </source>
</evidence>
<organism evidence="12 13">
    <name type="scientific">Sphaerisporangium corydalis</name>
    <dbReference type="NCBI Taxonomy" id="1441875"/>
    <lineage>
        <taxon>Bacteria</taxon>
        <taxon>Bacillati</taxon>
        <taxon>Actinomycetota</taxon>
        <taxon>Actinomycetes</taxon>
        <taxon>Streptosporangiales</taxon>
        <taxon>Streptosporangiaceae</taxon>
        <taxon>Sphaerisporangium</taxon>
    </lineage>
</organism>
<feature type="region of interest" description="Disordered" evidence="9">
    <location>
        <begin position="312"/>
        <end position="332"/>
    </location>
</feature>
<keyword evidence="5" id="KW-0547">Nucleotide-binding</keyword>
<comment type="caution">
    <text evidence="12">The sequence shown here is derived from an EMBL/GenBank/DDBJ whole genome shotgun (WGS) entry which is preliminary data.</text>
</comment>
<gene>
    <name evidence="12" type="ORF">ACFO8L_40595</name>
</gene>
<dbReference type="InterPro" id="IPR050482">
    <property type="entry name" value="Sensor_HK_TwoCompSys"/>
</dbReference>
<dbReference type="EC" id="2.7.13.3" evidence="2"/>
<evidence type="ECO:0000256" key="8">
    <source>
        <dbReference type="ARBA" id="ARBA00023012"/>
    </source>
</evidence>
<accession>A0ABV9ESP1</accession>
<feature type="region of interest" description="Disordered" evidence="9">
    <location>
        <begin position="364"/>
        <end position="423"/>
    </location>
</feature>
<sequence length="423" mass="44269">MKDGVLAAGLTLMGFVPTLSTIGAQLADLPKRPADALAVVLTVAQAVPLVARSRWPAACLMVVGAAFALHQALSYPQTFASIGLYLALYAAGAHQVRYRRGLMALMTAGYVVLTVVLVGLGSPNRAPDFFAFYLALVVCRLTGGGLRRWRAEEAERRRLGAEVAMAAERARIARELHDVVTHHVTAMVVQADAARYVGGEAGGGLAAISDTGRRALTELRHLLGVLEATGESAVAHRAPTLSGVGEIVEQARLSGQPVELTEHGDRRPRGADVELAAYRVVQEALTNAIKHAAGQPTTVTVRHHDDHLEIEVTNDGPTDALPRVPSGGRGLTGLKERVRMLDGDLVAAARPHGGFSVRALIPSRNTTVPSGNATHAPKDATVSSGNKTHPSRNASVPSGSPAVPSRNATNPSRNAAVPSGNAT</sequence>
<dbReference type="SUPFAM" id="SSF55874">
    <property type="entry name" value="ATPase domain of HSP90 chaperone/DNA topoisomerase II/histidine kinase"/>
    <property type="match status" value="1"/>
</dbReference>
<dbReference type="Pfam" id="PF02518">
    <property type="entry name" value="HATPase_c"/>
    <property type="match status" value="1"/>
</dbReference>
<evidence type="ECO:0000256" key="9">
    <source>
        <dbReference type="SAM" id="MobiDB-lite"/>
    </source>
</evidence>
<evidence type="ECO:0000256" key="1">
    <source>
        <dbReference type="ARBA" id="ARBA00000085"/>
    </source>
</evidence>
<dbReference type="InterPro" id="IPR036890">
    <property type="entry name" value="HATPase_C_sf"/>
</dbReference>
<evidence type="ECO:0000313" key="12">
    <source>
        <dbReference type="EMBL" id="MFC4592443.1"/>
    </source>
</evidence>
<dbReference type="InterPro" id="IPR003594">
    <property type="entry name" value="HATPase_dom"/>
</dbReference>
<evidence type="ECO:0000256" key="5">
    <source>
        <dbReference type="ARBA" id="ARBA00022741"/>
    </source>
</evidence>
<feature type="compositionally biased region" description="Polar residues" evidence="9">
    <location>
        <begin position="364"/>
        <end position="373"/>
    </location>
</feature>
<dbReference type="Proteomes" id="UP001595891">
    <property type="component" value="Unassembled WGS sequence"/>
</dbReference>
<keyword evidence="10" id="KW-0472">Membrane</keyword>
<evidence type="ECO:0000256" key="6">
    <source>
        <dbReference type="ARBA" id="ARBA00022777"/>
    </source>
</evidence>
<name>A0ABV9ESP1_9ACTN</name>
<evidence type="ECO:0000256" key="3">
    <source>
        <dbReference type="ARBA" id="ARBA00022553"/>
    </source>
</evidence>
<dbReference type="Gene3D" id="3.30.565.10">
    <property type="entry name" value="Histidine kinase-like ATPase, C-terminal domain"/>
    <property type="match status" value="1"/>
</dbReference>
<evidence type="ECO:0000256" key="7">
    <source>
        <dbReference type="ARBA" id="ARBA00022840"/>
    </source>
</evidence>
<dbReference type="PANTHER" id="PTHR24421">
    <property type="entry name" value="NITRATE/NITRITE SENSOR PROTEIN NARX-RELATED"/>
    <property type="match status" value="1"/>
</dbReference>
<reference evidence="13" key="1">
    <citation type="journal article" date="2019" name="Int. J. Syst. Evol. Microbiol.">
        <title>The Global Catalogue of Microorganisms (GCM) 10K type strain sequencing project: providing services to taxonomists for standard genome sequencing and annotation.</title>
        <authorList>
            <consortium name="The Broad Institute Genomics Platform"/>
            <consortium name="The Broad Institute Genome Sequencing Center for Infectious Disease"/>
            <person name="Wu L."/>
            <person name="Ma J."/>
        </authorList>
    </citation>
    <scope>NUCLEOTIDE SEQUENCE [LARGE SCALE GENOMIC DNA]</scope>
    <source>
        <strain evidence="13">CCUG 49560</strain>
    </source>
</reference>
<evidence type="ECO:0000259" key="11">
    <source>
        <dbReference type="SMART" id="SM00387"/>
    </source>
</evidence>
<evidence type="ECO:0000313" key="13">
    <source>
        <dbReference type="Proteomes" id="UP001595891"/>
    </source>
</evidence>
<dbReference type="InterPro" id="IPR011712">
    <property type="entry name" value="Sig_transdc_His_kin_sub3_dim/P"/>
</dbReference>
<proteinExistence type="predicted"/>
<evidence type="ECO:0000256" key="10">
    <source>
        <dbReference type="SAM" id="Phobius"/>
    </source>
</evidence>
<dbReference type="PANTHER" id="PTHR24421:SF10">
    <property type="entry name" value="NITRATE_NITRITE SENSOR PROTEIN NARQ"/>
    <property type="match status" value="1"/>
</dbReference>
<keyword evidence="10" id="KW-0812">Transmembrane</keyword>
<keyword evidence="6 12" id="KW-0418">Kinase</keyword>
<dbReference type="EMBL" id="JBHSFN010000051">
    <property type="protein sequence ID" value="MFC4592443.1"/>
    <property type="molecule type" value="Genomic_DNA"/>
</dbReference>
<keyword evidence="13" id="KW-1185">Reference proteome</keyword>
<dbReference type="GO" id="GO:0016301">
    <property type="term" value="F:kinase activity"/>
    <property type="evidence" value="ECO:0007669"/>
    <property type="project" value="UniProtKB-KW"/>
</dbReference>
<feature type="domain" description="Histidine kinase/HSP90-like ATPase" evidence="11">
    <location>
        <begin position="272"/>
        <end position="365"/>
    </location>
</feature>
<dbReference type="Gene3D" id="1.20.5.1930">
    <property type="match status" value="1"/>
</dbReference>
<keyword evidence="10" id="KW-1133">Transmembrane helix</keyword>
<evidence type="ECO:0000256" key="4">
    <source>
        <dbReference type="ARBA" id="ARBA00022679"/>
    </source>
</evidence>
<dbReference type="SMART" id="SM00387">
    <property type="entry name" value="HATPase_c"/>
    <property type="match status" value="1"/>
</dbReference>
<comment type="catalytic activity">
    <reaction evidence="1">
        <text>ATP + protein L-histidine = ADP + protein N-phospho-L-histidine.</text>
        <dbReference type="EC" id="2.7.13.3"/>
    </reaction>
</comment>
<dbReference type="Pfam" id="PF07730">
    <property type="entry name" value="HisKA_3"/>
    <property type="match status" value="1"/>
</dbReference>
<keyword evidence="7" id="KW-0067">ATP-binding</keyword>
<keyword evidence="3" id="KW-0597">Phosphoprotein</keyword>
<keyword evidence="4" id="KW-0808">Transferase</keyword>
<protein>
    <recommendedName>
        <fullName evidence="2">histidine kinase</fullName>
        <ecNumber evidence="2">2.7.13.3</ecNumber>
    </recommendedName>
</protein>
<feature type="compositionally biased region" description="Low complexity" evidence="9">
    <location>
        <begin position="394"/>
        <end position="405"/>
    </location>
</feature>
<dbReference type="RefSeq" id="WP_262850221.1">
    <property type="nucleotide sequence ID" value="NZ_JANZYP010000099.1"/>
</dbReference>